<keyword evidence="11" id="KW-1185">Reference proteome</keyword>
<dbReference type="CDD" id="cd17323">
    <property type="entry name" value="MFS_Tpo1_MDR_like"/>
    <property type="match status" value="1"/>
</dbReference>
<keyword evidence="7" id="KW-0325">Glycoprotein</keyword>
<comment type="caution">
    <text evidence="10">The sequence shown here is derived from an EMBL/GenBank/DDBJ whole genome shotgun (WGS) entry which is preliminary data.</text>
</comment>
<dbReference type="InterPro" id="IPR036259">
    <property type="entry name" value="MFS_trans_sf"/>
</dbReference>
<evidence type="ECO:0000256" key="3">
    <source>
        <dbReference type="ARBA" id="ARBA00022475"/>
    </source>
</evidence>
<evidence type="ECO:0000256" key="5">
    <source>
        <dbReference type="ARBA" id="ARBA00022989"/>
    </source>
</evidence>
<feature type="transmembrane region" description="Helical" evidence="8">
    <location>
        <begin position="192"/>
        <end position="213"/>
    </location>
</feature>
<feature type="transmembrane region" description="Helical" evidence="8">
    <location>
        <begin position="290"/>
        <end position="315"/>
    </location>
</feature>
<dbReference type="InterPro" id="IPR020846">
    <property type="entry name" value="MFS_dom"/>
</dbReference>
<feature type="transmembrane region" description="Helical" evidence="8">
    <location>
        <begin position="105"/>
        <end position="124"/>
    </location>
</feature>
<keyword evidence="5 8" id="KW-1133">Transmembrane helix</keyword>
<gene>
    <name evidence="10" type="ORF">AK830_g4833</name>
</gene>
<dbReference type="FunFam" id="1.20.1250.20:FF:000011">
    <property type="entry name" value="MFS multidrug transporter, putative"/>
    <property type="match status" value="1"/>
</dbReference>
<comment type="similarity">
    <text evidence="2">Belongs to the major facilitator superfamily.</text>
</comment>
<sequence length="501" mass="54465">MPTSTREAHELEPYTAATNQEDIELCPSPTRTVVDEQNMNPNVVDWDGPDDAANPRNWSKTKKNMHVVVVSLFSLVANLAATMFAPGAQQLATEFGITDSTVEAMTVSLYVLGFALGPLVLAPLSELYGRLILYHFCNVFYFAFTVGCAFSTNTAMFLVFRFICGCAASGPMSIGGGTVADLTPQEERGKAMALFAMGPILGPVVGPIIGGFVSENVGWRWTFRIIMILSSIIGAATAIFTRETNSAVLLQRKTQRMRKQTGNEKLVPKLAREETPSEMLCRAISRPVKLLIFSPIVLLVSLYTGILFGLIFLLFTTFPALFEGVYGFSPGVAGLAYLGLGLGMITGLFLFSVLSDKLLGQKDGEVAQPEKRLILMKWFGPITPLGLFLYGWSADYHTHWIVPILGTFIVGLGSLFVVIPGQIYLVDCFGSEAAASALAANLLVRSPFGAFLGLAAAPLYKQLGLGWGNSVLGFICLAFTPVPWLFYHYGEKLRTRFAIEL</sequence>
<evidence type="ECO:0000256" key="7">
    <source>
        <dbReference type="ARBA" id="ARBA00023180"/>
    </source>
</evidence>
<keyword evidence="3" id="KW-1003">Cell membrane</keyword>
<dbReference type="GO" id="GO:0022857">
    <property type="term" value="F:transmembrane transporter activity"/>
    <property type="evidence" value="ECO:0007669"/>
    <property type="project" value="InterPro"/>
</dbReference>
<feature type="transmembrane region" description="Helical" evidence="8">
    <location>
        <begin position="131"/>
        <end position="152"/>
    </location>
</feature>
<evidence type="ECO:0000256" key="4">
    <source>
        <dbReference type="ARBA" id="ARBA00022692"/>
    </source>
</evidence>
<dbReference type="Gene3D" id="1.20.1250.20">
    <property type="entry name" value="MFS general substrate transporter like domains"/>
    <property type="match status" value="1"/>
</dbReference>
<dbReference type="EMBL" id="LKCW01000060">
    <property type="protein sequence ID" value="KPM41726.1"/>
    <property type="molecule type" value="Genomic_DNA"/>
</dbReference>
<feature type="transmembrane region" description="Helical" evidence="8">
    <location>
        <begin position="158"/>
        <end position="180"/>
    </location>
</feature>
<feature type="transmembrane region" description="Helical" evidence="8">
    <location>
        <begin position="466"/>
        <end position="487"/>
    </location>
</feature>
<evidence type="ECO:0000256" key="8">
    <source>
        <dbReference type="SAM" id="Phobius"/>
    </source>
</evidence>
<evidence type="ECO:0000256" key="6">
    <source>
        <dbReference type="ARBA" id="ARBA00023136"/>
    </source>
</evidence>
<organism evidence="10 11">
    <name type="scientific">Neonectria ditissima</name>
    <dbReference type="NCBI Taxonomy" id="78410"/>
    <lineage>
        <taxon>Eukaryota</taxon>
        <taxon>Fungi</taxon>
        <taxon>Dikarya</taxon>
        <taxon>Ascomycota</taxon>
        <taxon>Pezizomycotina</taxon>
        <taxon>Sordariomycetes</taxon>
        <taxon>Hypocreomycetidae</taxon>
        <taxon>Hypocreales</taxon>
        <taxon>Nectriaceae</taxon>
        <taxon>Neonectria</taxon>
    </lineage>
</organism>
<evidence type="ECO:0000256" key="2">
    <source>
        <dbReference type="ARBA" id="ARBA00008335"/>
    </source>
</evidence>
<feature type="domain" description="Major facilitator superfamily (MFS) profile" evidence="9">
    <location>
        <begin position="66"/>
        <end position="496"/>
    </location>
</feature>
<comment type="subcellular location">
    <subcellularLocation>
        <location evidence="1">Cell membrane</location>
        <topology evidence="1">Multi-pass membrane protein</topology>
    </subcellularLocation>
</comment>
<proteinExistence type="inferred from homology"/>
<dbReference type="STRING" id="78410.A0A0P7BMK6"/>
<evidence type="ECO:0000259" key="9">
    <source>
        <dbReference type="PROSITE" id="PS50850"/>
    </source>
</evidence>
<feature type="transmembrane region" description="Helical" evidence="8">
    <location>
        <begin position="225"/>
        <end position="250"/>
    </location>
</feature>
<dbReference type="Proteomes" id="UP000050424">
    <property type="component" value="Unassembled WGS sequence"/>
</dbReference>
<dbReference type="SUPFAM" id="SSF103473">
    <property type="entry name" value="MFS general substrate transporter"/>
    <property type="match status" value="1"/>
</dbReference>
<feature type="transmembrane region" description="Helical" evidence="8">
    <location>
        <begin position="335"/>
        <end position="354"/>
    </location>
</feature>
<evidence type="ECO:0000313" key="11">
    <source>
        <dbReference type="Proteomes" id="UP000050424"/>
    </source>
</evidence>
<protein>
    <recommendedName>
        <fullName evidence="9">Major facilitator superfamily (MFS) profile domain-containing protein</fullName>
    </recommendedName>
</protein>
<keyword evidence="4 8" id="KW-0812">Transmembrane</keyword>
<name>A0A0P7BMK6_9HYPO</name>
<dbReference type="PANTHER" id="PTHR23502:SF135">
    <property type="entry name" value="MAJOR FACILITATOR SUPERFAMILY (MFS) PROFILE DOMAIN-CONTAINING PROTEIN-RELATED"/>
    <property type="match status" value="1"/>
</dbReference>
<evidence type="ECO:0000313" key="10">
    <source>
        <dbReference type="EMBL" id="KPM41726.1"/>
    </source>
</evidence>
<dbReference type="AlphaFoldDB" id="A0A0P7BMK6"/>
<dbReference type="OrthoDB" id="5296287at2759"/>
<feature type="transmembrane region" description="Helical" evidence="8">
    <location>
        <begin position="400"/>
        <end position="426"/>
    </location>
</feature>
<dbReference type="GO" id="GO:0005886">
    <property type="term" value="C:plasma membrane"/>
    <property type="evidence" value="ECO:0007669"/>
    <property type="project" value="UniProtKB-SubCell"/>
</dbReference>
<dbReference type="PROSITE" id="PS50850">
    <property type="entry name" value="MFS"/>
    <property type="match status" value="1"/>
</dbReference>
<dbReference type="InterPro" id="IPR011701">
    <property type="entry name" value="MFS"/>
</dbReference>
<accession>A0A0P7BMK6</accession>
<dbReference type="Pfam" id="PF07690">
    <property type="entry name" value="MFS_1"/>
    <property type="match status" value="1"/>
</dbReference>
<evidence type="ECO:0000256" key="1">
    <source>
        <dbReference type="ARBA" id="ARBA00004651"/>
    </source>
</evidence>
<feature type="transmembrane region" description="Helical" evidence="8">
    <location>
        <begin position="375"/>
        <end position="394"/>
    </location>
</feature>
<feature type="transmembrane region" description="Helical" evidence="8">
    <location>
        <begin position="438"/>
        <end position="460"/>
    </location>
</feature>
<feature type="transmembrane region" description="Helical" evidence="8">
    <location>
        <begin position="65"/>
        <end position="85"/>
    </location>
</feature>
<keyword evidence="6 8" id="KW-0472">Membrane</keyword>
<reference evidence="10 11" key="1">
    <citation type="submission" date="2015-09" db="EMBL/GenBank/DDBJ databases">
        <title>Draft genome of a European isolate of the apple canker pathogen Neonectria ditissima.</title>
        <authorList>
            <person name="Gomez-Cortecero A."/>
            <person name="Harrison R.J."/>
            <person name="Armitage A.D."/>
        </authorList>
    </citation>
    <scope>NUCLEOTIDE SEQUENCE [LARGE SCALE GENOMIC DNA]</scope>
    <source>
        <strain evidence="10 11">R09/05</strain>
    </source>
</reference>
<dbReference type="PANTHER" id="PTHR23502">
    <property type="entry name" value="MAJOR FACILITATOR SUPERFAMILY"/>
    <property type="match status" value="1"/>
</dbReference>